<feature type="domain" description="Bet v I/Major latex protein" evidence="1">
    <location>
        <begin position="1"/>
        <end position="116"/>
    </location>
</feature>
<keyword evidence="3" id="KW-1185">Reference proteome</keyword>
<dbReference type="InterPro" id="IPR000916">
    <property type="entry name" value="Bet_v_I/MLP"/>
</dbReference>
<protein>
    <recommendedName>
        <fullName evidence="1">Bet v I/Major latex protein domain-containing protein</fullName>
    </recommendedName>
</protein>
<dbReference type="SMART" id="SM01037">
    <property type="entry name" value="Bet_v_1"/>
    <property type="match status" value="1"/>
</dbReference>
<sequence length="122" mass="13668">MRVAGEKEVPRGCGCKDVLTKGVLISGNPIDLVAKEKIETVDEANKSATFSIFEGDLANFYKNIIIKLYVTPKSEGSSVNWCMDFEKVSKEVPDPNLYQDFVINIFLNICTNVKKNCVLIFR</sequence>
<dbReference type="Pfam" id="PF00407">
    <property type="entry name" value="Bet_v_1"/>
    <property type="match status" value="1"/>
</dbReference>
<dbReference type="InterPro" id="IPR023393">
    <property type="entry name" value="START-like_dom_sf"/>
</dbReference>
<dbReference type="Gene3D" id="3.30.530.20">
    <property type="match status" value="1"/>
</dbReference>
<evidence type="ECO:0000313" key="2">
    <source>
        <dbReference type="EMBL" id="KAF8404884.1"/>
    </source>
</evidence>
<gene>
    <name evidence="2" type="ORF">HHK36_009779</name>
</gene>
<dbReference type="OMA" id="FLNICTN"/>
<accession>A0A835DLW7</accession>
<dbReference type="InterPro" id="IPR051761">
    <property type="entry name" value="MLP-like_ligand-binding"/>
</dbReference>
<name>A0A835DLW7_TETSI</name>
<dbReference type="Proteomes" id="UP000655225">
    <property type="component" value="Unassembled WGS sequence"/>
</dbReference>
<dbReference type="OrthoDB" id="1858121at2759"/>
<organism evidence="2 3">
    <name type="scientific">Tetracentron sinense</name>
    <name type="common">Spur-leaf</name>
    <dbReference type="NCBI Taxonomy" id="13715"/>
    <lineage>
        <taxon>Eukaryota</taxon>
        <taxon>Viridiplantae</taxon>
        <taxon>Streptophyta</taxon>
        <taxon>Embryophyta</taxon>
        <taxon>Tracheophyta</taxon>
        <taxon>Spermatophyta</taxon>
        <taxon>Magnoliopsida</taxon>
        <taxon>Trochodendrales</taxon>
        <taxon>Trochodendraceae</taxon>
        <taxon>Tetracentron</taxon>
    </lineage>
</organism>
<evidence type="ECO:0000313" key="3">
    <source>
        <dbReference type="Proteomes" id="UP000655225"/>
    </source>
</evidence>
<reference evidence="2 3" key="1">
    <citation type="submission" date="2020-04" db="EMBL/GenBank/DDBJ databases">
        <title>Plant Genome Project.</title>
        <authorList>
            <person name="Zhang R.-G."/>
        </authorList>
    </citation>
    <scope>NUCLEOTIDE SEQUENCE [LARGE SCALE GENOMIC DNA]</scope>
    <source>
        <strain evidence="2">YNK0</strain>
        <tissue evidence="2">Leaf</tissue>
    </source>
</reference>
<dbReference type="PANTHER" id="PTHR31907">
    <property type="entry name" value="MLP-LIKE PROTEIN 423"/>
    <property type="match status" value="1"/>
</dbReference>
<proteinExistence type="predicted"/>
<comment type="caution">
    <text evidence="2">The sequence shown here is derived from an EMBL/GenBank/DDBJ whole genome shotgun (WGS) entry which is preliminary data.</text>
</comment>
<dbReference type="GO" id="GO:0006952">
    <property type="term" value="P:defense response"/>
    <property type="evidence" value="ECO:0007669"/>
    <property type="project" value="InterPro"/>
</dbReference>
<evidence type="ECO:0000259" key="1">
    <source>
        <dbReference type="SMART" id="SM01037"/>
    </source>
</evidence>
<dbReference type="AlphaFoldDB" id="A0A835DLW7"/>
<dbReference type="SUPFAM" id="SSF55961">
    <property type="entry name" value="Bet v1-like"/>
    <property type="match status" value="1"/>
</dbReference>
<dbReference type="EMBL" id="JABCRI010000006">
    <property type="protein sequence ID" value="KAF8404884.1"/>
    <property type="molecule type" value="Genomic_DNA"/>
</dbReference>